<dbReference type="AlphaFoldDB" id="A0A6J6TW77"/>
<accession>A0A6J6TW77</accession>
<proteinExistence type="predicted"/>
<gene>
    <name evidence="1" type="ORF">UFOPK2766_01675</name>
</gene>
<sequence>MTLRARDASAPFSGKKRCFCSDREGWDGVSGGDEHFERELSRSPYEFSEVNRKKYLIVEEIGLGWQKVE</sequence>
<protein>
    <submittedName>
        <fullName evidence="1">Unannotated protein</fullName>
    </submittedName>
</protein>
<reference evidence="1" key="1">
    <citation type="submission" date="2020-05" db="EMBL/GenBank/DDBJ databases">
        <authorList>
            <person name="Chiriac C."/>
            <person name="Salcher M."/>
            <person name="Ghai R."/>
            <person name="Kavagutti S V."/>
        </authorList>
    </citation>
    <scope>NUCLEOTIDE SEQUENCE</scope>
</reference>
<dbReference type="EMBL" id="CAEZYU010000085">
    <property type="protein sequence ID" value="CAB4751338.1"/>
    <property type="molecule type" value="Genomic_DNA"/>
</dbReference>
<evidence type="ECO:0000313" key="1">
    <source>
        <dbReference type="EMBL" id="CAB4751338.1"/>
    </source>
</evidence>
<name>A0A6J6TW77_9ZZZZ</name>
<organism evidence="1">
    <name type="scientific">freshwater metagenome</name>
    <dbReference type="NCBI Taxonomy" id="449393"/>
    <lineage>
        <taxon>unclassified sequences</taxon>
        <taxon>metagenomes</taxon>
        <taxon>ecological metagenomes</taxon>
    </lineage>
</organism>